<comment type="similarity">
    <text evidence="1">Belongs to the LysR transcriptional regulatory family.</text>
</comment>
<evidence type="ECO:0000259" key="5">
    <source>
        <dbReference type="PROSITE" id="PS50931"/>
    </source>
</evidence>
<dbReference type="Gene3D" id="3.40.190.10">
    <property type="entry name" value="Periplasmic binding protein-like II"/>
    <property type="match status" value="2"/>
</dbReference>
<dbReference type="InterPro" id="IPR036390">
    <property type="entry name" value="WH_DNA-bd_sf"/>
</dbReference>
<gene>
    <name evidence="6" type="ORF">ISF6_4176</name>
</gene>
<evidence type="ECO:0000256" key="3">
    <source>
        <dbReference type="ARBA" id="ARBA00023125"/>
    </source>
</evidence>
<evidence type="ECO:0000313" key="7">
    <source>
        <dbReference type="Proteomes" id="UP000037660"/>
    </source>
</evidence>
<evidence type="ECO:0000256" key="2">
    <source>
        <dbReference type="ARBA" id="ARBA00023015"/>
    </source>
</evidence>
<dbReference type="FunFam" id="1.10.10.10:FF:000001">
    <property type="entry name" value="LysR family transcriptional regulator"/>
    <property type="match status" value="1"/>
</dbReference>
<organism evidence="6 7">
    <name type="scientific">Piscinibacter sakaiensis</name>
    <name type="common">Ideonella sakaiensis</name>
    <dbReference type="NCBI Taxonomy" id="1547922"/>
    <lineage>
        <taxon>Bacteria</taxon>
        <taxon>Pseudomonadati</taxon>
        <taxon>Pseudomonadota</taxon>
        <taxon>Betaproteobacteria</taxon>
        <taxon>Burkholderiales</taxon>
        <taxon>Sphaerotilaceae</taxon>
        <taxon>Piscinibacter</taxon>
    </lineage>
</organism>
<dbReference type="Pfam" id="PF00126">
    <property type="entry name" value="HTH_1"/>
    <property type="match status" value="1"/>
</dbReference>
<dbReference type="Pfam" id="PF03466">
    <property type="entry name" value="LysR_substrate"/>
    <property type="match status" value="1"/>
</dbReference>
<dbReference type="RefSeq" id="WP_054021883.1">
    <property type="nucleotide sequence ID" value="NZ_BBYR01000065.1"/>
</dbReference>
<dbReference type="PROSITE" id="PS50931">
    <property type="entry name" value="HTH_LYSR"/>
    <property type="match status" value="1"/>
</dbReference>
<dbReference type="InterPro" id="IPR050950">
    <property type="entry name" value="HTH-type_LysR_regulators"/>
</dbReference>
<evidence type="ECO:0000256" key="4">
    <source>
        <dbReference type="ARBA" id="ARBA00023163"/>
    </source>
</evidence>
<dbReference type="InterPro" id="IPR036388">
    <property type="entry name" value="WH-like_DNA-bd_sf"/>
</dbReference>
<sequence length="296" mass="32299">MGIRELRALVAVAERGTLAAAGDALFLSTPAISAQLAKLEQALGAELFDRTRKPARLTQSGQAVLARAREVIDLYDRLAESISEPAELTGSFVLGSIPTALTSVIPKALLALRSAHPRLQVRIHHGLSPSFVEMLRQGDVDAAITSEPREPAPDLVWDAFADEPVLVIAPQDARGDSDEALLRDYPYIRFNRHFWVSRRIEEALANRRIVLRESMELDSLEAIALMVRHGLGVSIVPVSHAGFLRFHRLRALPFGRPPMARAIGLAQRPGGPKRRLAAALLAALQQAARAGRQKLP</sequence>
<evidence type="ECO:0000256" key="1">
    <source>
        <dbReference type="ARBA" id="ARBA00009437"/>
    </source>
</evidence>
<dbReference type="InterPro" id="IPR000847">
    <property type="entry name" value="LysR_HTH_N"/>
</dbReference>
<dbReference type="PANTHER" id="PTHR30419">
    <property type="entry name" value="HTH-TYPE TRANSCRIPTIONAL REGULATOR YBHD"/>
    <property type="match status" value="1"/>
</dbReference>
<keyword evidence="2" id="KW-0805">Transcription regulation</keyword>
<evidence type="ECO:0000313" key="6">
    <source>
        <dbReference type="EMBL" id="GAP37982.1"/>
    </source>
</evidence>
<dbReference type="EMBL" id="BBYR01000065">
    <property type="protein sequence ID" value="GAP37982.1"/>
    <property type="molecule type" value="Genomic_DNA"/>
</dbReference>
<keyword evidence="4" id="KW-0804">Transcription</keyword>
<dbReference type="PRINTS" id="PR00039">
    <property type="entry name" value="HTHLYSR"/>
</dbReference>
<keyword evidence="7" id="KW-1185">Reference proteome</keyword>
<dbReference type="GO" id="GO:0003677">
    <property type="term" value="F:DNA binding"/>
    <property type="evidence" value="ECO:0007669"/>
    <property type="project" value="UniProtKB-KW"/>
</dbReference>
<accession>A0A0K8P5U8</accession>
<dbReference type="InterPro" id="IPR005119">
    <property type="entry name" value="LysR_subst-bd"/>
</dbReference>
<dbReference type="Gene3D" id="1.10.10.10">
    <property type="entry name" value="Winged helix-like DNA-binding domain superfamily/Winged helix DNA-binding domain"/>
    <property type="match status" value="1"/>
</dbReference>
<dbReference type="AlphaFoldDB" id="A0A0K8P5U8"/>
<keyword evidence="3" id="KW-0238">DNA-binding</keyword>
<proteinExistence type="inferred from homology"/>
<dbReference type="STRING" id="1547922.ISF6_4176"/>
<dbReference type="GO" id="GO:0005829">
    <property type="term" value="C:cytosol"/>
    <property type="evidence" value="ECO:0007669"/>
    <property type="project" value="TreeGrafter"/>
</dbReference>
<dbReference type="SUPFAM" id="SSF46785">
    <property type="entry name" value="Winged helix' DNA-binding domain"/>
    <property type="match status" value="1"/>
</dbReference>
<protein>
    <submittedName>
        <fullName evidence="6">Transcriptional regulator, LysR family</fullName>
    </submittedName>
</protein>
<name>A0A0K8P5U8_PISS1</name>
<dbReference type="Proteomes" id="UP000037660">
    <property type="component" value="Unassembled WGS sequence"/>
</dbReference>
<reference evidence="6 7" key="2">
    <citation type="journal article" date="2016" name="Science">
        <title>A bacterium that degrades and assimilates poly(ethylene terephthalate).</title>
        <authorList>
            <person name="Yoshida S."/>
            <person name="Hiraga K."/>
            <person name="Takehana T."/>
            <person name="Taniguchi I."/>
            <person name="Yamaji H."/>
            <person name="Maeda Y."/>
            <person name="Toyohara K."/>
            <person name="Miyamoto K."/>
            <person name="Kimura Y."/>
            <person name="Oda K."/>
        </authorList>
    </citation>
    <scope>NUCLEOTIDE SEQUENCE [LARGE SCALE GENOMIC DNA]</scope>
    <source>
        <strain evidence="7">NBRC 110686 / TISTR 2288 / 201-F6</strain>
    </source>
</reference>
<reference evidence="7" key="1">
    <citation type="submission" date="2015-07" db="EMBL/GenBank/DDBJ databases">
        <title>Discovery of a poly(ethylene terephthalate assimilation.</title>
        <authorList>
            <person name="Yoshida S."/>
            <person name="Hiraga K."/>
            <person name="Takehana T."/>
            <person name="Taniguchi I."/>
            <person name="Yamaji H."/>
            <person name="Maeda Y."/>
            <person name="Toyohara K."/>
            <person name="Miyamoto K."/>
            <person name="Kimura Y."/>
            <person name="Oda K."/>
        </authorList>
    </citation>
    <scope>NUCLEOTIDE SEQUENCE [LARGE SCALE GENOMIC DNA]</scope>
    <source>
        <strain evidence="7">NBRC 110686 / TISTR 2288 / 201-F6</strain>
    </source>
</reference>
<dbReference type="SUPFAM" id="SSF53850">
    <property type="entry name" value="Periplasmic binding protein-like II"/>
    <property type="match status" value="1"/>
</dbReference>
<dbReference type="OrthoDB" id="8707631at2"/>
<feature type="domain" description="HTH lysR-type" evidence="5">
    <location>
        <begin position="1"/>
        <end position="58"/>
    </location>
</feature>
<dbReference type="GO" id="GO:0003700">
    <property type="term" value="F:DNA-binding transcription factor activity"/>
    <property type="evidence" value="ECO:0007669"/>
    <property type="project" value="InterPro"/>
</dbReference>
<comment type="caution">
    <text evidence="6">The sequence shown here is derived from an EMBL/GenBank/DDBJ whole genome shotgun (WGS) entry which is preliminary data.</text>
</comment>